<dbReference type="GeneID" id="67181293"/>
<evidence type="ECO:0000256" key="3">
    <source>
        <dbReference type="ARBA" id="ARBA00021622"/>
    </source>
</evidence>
<keyword evidence="15" id="KW-0969">Cilium</keyword>
<dbReference type="HOGENOM" id="CLU_041013_1_0_6"/>
<keyword evidence="6 13" id="KW-0812">Transmembrane</keyword>
<name>E1SUR6_FERBD</name>
<dbReference type="PANTHER" id="PTHR30531">
    <property type="entry name" value="FLAGELLAR BIOSYNTHETIC PROTEIN FLHB"/>
    <property type="match status" value="1"/>
</dbReference>
<dbReference type="SUPFAM" id="SSF160544">
    <property type="entry name" value="EscU C-terminal domain-like"/>
    <property type="match status" value="1"/>
</dbReference>
<evidence type="ECO:0000256" key="6">
    <source>
        <dbReference type="ARBA" id="ARBA00022692"/>
    </source>
</evidence>
<keyword evidence="10 13" id="KW-0472">Membrane</keyword>
<dbReference type="RefSeq" id="WP_013344563.1">
    <property type="nucleotide sequence ID" value="NC_014541.1"/>
</dbReference>
<feature type="transmembrane region" description="Helical" evidence="13">
    <location>
        <begin position="138"/>
        <end position="167"/>
    </location>
</feature>
<dbReference type="STRING" id="550540.Fbal_1048"/>
<comment type="function">
    <text evidence="12 13">Required for formation of the rod structure in the basal body of the flagellar apparatus. Together with FliI and FliH, may constitute the export apparatus of flagellin.</text>
</comment>
<feature type="transmembrane region" description="Helical" evidence="13">
    <location>
        <begin position="34"/>
        <end position="54"/>
    </location>
</feature>
<dbReference type="GO" id="GO:0009306">
    <property type="term" value="P:protein secretion"/>
    <property type="evidence" value="ECO:0007669"/>
    <property type="project" value="InterPro"/>
</dbReference>
<evidence type="ECO:0000256" key="14">
    <source>
        <dbReference type="SAM" id="MobiDB-lite"/>
    </source>
</evidence>
<evidence type="ECO:0000256" key="9">
    <source>
        <dbReference type="ARBA" id="ARBA00022989"/>
    </source>
</evidence>
<dbReference type="InterPro" id="IPR006136">
    <property type="entry name" value="FlhB"/>
</dbReference>
<sequence length="389" mass="42771">MAENDSSQERTEEATPRRREQAREKGQVPRSKELGTAAVLVAAAAGMLMMGGQIGEAMLTVAKSQFELTRAEVFDLGEISELFSRILSELMVPVLGFVLVLFIAGFLGNIGLGGMSFSWQAAAPKASKMSPLAGFKRMFGLQALVELVKSIAKFAVIALVAWALLSVNFDQILQLSSGNPEGAVRDALALLLKLFVLLCSSLLIIVIIDAPYQLWNHNKQLKMTKQEVKDEYKQTEGKPEVKGKIRQLQREMAQRRMMAEVPKADVVVVNPTHYSVALRYDKSINNAPLVVAKGTDEIALKIREIAREHEVPVVSSPALARAVYYSTKLDSPIPEGLFTAVAQILAYVYQLKQFQSGRGRRPIALPTELPIPDDLKAGSERDEDDHAEI</sequence>
<organism evidence="15 16">
    <name type="scientific">Ferrimonas balearica (strain DSM 9799 / CCM 4581 / KCTC 23876 / PAT)</name>
    <dbReference type="NCBI Taxonomy" id="550540"/>
    <lineage>
        <taxon>Bacteria</taxon>
        <taxon>Pseudomonadati</taxon>
        <taxon>Pseudomonadota</taxon>
        <taxon>Gammaproteobacteria</taxon>
        <taxon>Alteromonadales</taxon>
        <taxon>Ferrimonadaceae</taxon>
        <taxon>Ferrimonas</taxon>
    </lineage>
</organism>
<evidence type="ECO:0000256" key="2">
    <source>
        <dbReference type="ARBA" id="ARBA00010690"/>
    </source>
</evidence>
<evidence type="ECO:0000256" key="5">
    <source>
        <dbReference type="ARBA" id="ARBA00022475"/>
    </source>
</evidence>
<evidence type="ECO:0000313" key="16">
    <source>
        <dbReference type="Proteomes" id="UP000006683"/>
    </source>
</evidence>
<dbReference type="GO" id="GO:0044780">
    <property type="term" value="P:bacterial-type flagellum assembly"/>
    <property type="evidence" value="ECO:0007669"/>
    <property type="project" value="InterPro"/>
</dbReference>
<dbReference type="MEROPS" id="N06.A01"/>
<keyword evidence="7 13" id="KW-1005">Bacterial flagellum biogenesis</keyword>
<evidence type="ECO:0000256" key="1">
    <source>
        <dbReference type="ARBA" id="ARBA00004651"/>
    </source>
</evidence>
<keyword evidence="15" id="KW-0282">Flagellum</keyword>
<feature type="transmembrane region" description="Helical" evidence="13">
    <location>
        <begin position="187"/>
        <end position="212"/>
    </location>
</feature>
<keyword evidence="4 13" id="KW-0813">Transport</keyword>
<feature type="region of interest" description="Disordered" evidence="14">
    <location>
        <begin position="363"/>
        <end position="389"/>
    </location>
</feature>
<keyword evidence="16" id="KW-1185">Reference proteome</keyword>
<dbReference type="EMBL" id="CP002209">
    <property type="protein sequence ID" value="ADN75257.1"/>
    <property type="molecule type" value="Genomic_DNA"/>
</dbReference>
<evidence type="ECO:0000256" key="13">
    <source>
        <dbReference type="RuleBase" id="RU364091"/>
    </source>
</evidence>
<evidence type="ECO:0000256" key="8">
    <source>
        <dbReference type="ARBA" id="ARBA00022927"/>
    </source>
</evidence>
<dbReference type="Proteomes" id="UP000006683">
    <property type="component" value="Chromosome"/>
</dbReference>
<dbReference type="InterPro" id="IPR029025">
    <property type="entry name" value="T3SS_substrate_exporter_C"/>
</dbReference>
<evidence type="ECO:0000256" key="7">
    <source>
        <dbReference type="ARBA" id="ARBA00022795"/>
    </source>
</evidence>
<dbReference type="InterPro" id="IPR006135">
    <property type="entry name" value="T3SS_substrate_exporter"/>
</dbReference>
<evidence type="ECO:0000256" key="12">
    <source>
        <dbReference type="ARBA" id="ARBA00025078"/>
    </source>
</evidence>
<dbReference type="OrthoDB" id="9807950at2"/>
<keyword evidence="5 13" id="KW-1003">Cell membrane</keyword>
<dbReference type="Gene3D" id="3.40.1690.10">
    <property type="entry name" value="secretion proteins EscU"/>
    <property type="match status" value="1"/>
</dbReference>
<dbReference type="eggNOG" id="COG1377">
    <property type="taxonomic scope" value="Bacteria"/>
</dbReference>
<accession>E1SUR6</accession>
<keyword evidence="11 13" id="KW-1006">Bacterial flagellum protein export</keyword>
<evidence type="ECO:0000256" key="10">
    <source>
        <dbReference type="ARBA" id="ARBA00023136"/>
    </source>
</evidence>
<dbReference type="GO" id="GO:0005886">
    <property type="term" value="C:plasma membrane"/>
    <property type="evidence" value="ECO:0007669"/>
    <property type="project" value="UniProtKB-SubCell"/>
</dbReference>
<gene>
    <name evidence="13" type="primary">flhB</name>
    <name evidence="15" type="ordered locus">Fbal_1048</name>
</gene>
<dbReference type="Gene3D" id="6.10.250.2080">
    <property type="match status" value="1"/>
</dbReference>
<feature type="compositionally biased region" description="Basic and acidic residues" evidence="14">
    <location>
        <begin position="7"/>
        <end position="31"/>
    </location>
</feature>
<feature type="transmembrane region" description="Helical" evidence="13">
    <location>
        <begin position="90"/>
        <end position="117"/>
    </location>
</feature>
<feature type="region of interest" description="Disordered" evidence="14">
    <location>
        <begin position="1"/>
        <end position="31"/>
    </location>
</feature>
<dbReference type="AlphaFoldDB" id="E1SUR6"/>
<evidence type="ECO:0000256" key="4">
    <source>
        <dbReference type="ARBA" id="ARBA00022448"/>
    </source>
</evidence>
<evidence type="ECO:0000256" key="11">
    <source>
        <dbReference type="ARBA" id="ARBA00023225"/>
    </source>
</evidence>
<proteinExistence type="inferred from homology"/>
<dbReference type="KEGG" id="fbl:Fbal_1048"/>
<dbReference type="PANTHER" id="PTHR30531:SF12">
    <property type="entry name" value="FLAGELLAR BIOSYNTHETIC PROTEIN FLHB"/>
    <property type="match status" value="1"/>
</dbReference>
<dbReference type="PRINTS" id="PR00950">
    <property type="entry name" value="TYPE3IMSPROT"/>
</dbReference>
<dbReference type="NCBIfam" id="TIGR00328">
    <property type="entry name" value="flhB"/>
    <property type="match status" value="1"/>
</dbReference>
<reference evidence="15 16" key="1">
    <citation type="journal article" date="2010" name="Stand. Genomic Sci.">
        <title>Complete genome sequence of Ferrimonas balearica type strain (PAT).</title>
        <authorList>
            <person name="Nolan M."/>
            <person name="Sikorski J."/>
            <person name="Davenport K."/>
            <person name="Lucas S."/>
            <person name="Glavina Del Rio T."/>
            <person name="Tice H."/>
            <person name="Cheng J."/>
            <person name="Goodwin L."/>
            <person name="Pitluck S."/>
            <person name="Liolios K."/>
            <person name="Ivanova N."/>
            <person name="Mavromatis K."/>
            <person name="Ovchinnikova G."/>
            <person name="Pati A."/>
            <person name="Chen A."/>
            <person name="Palaniappan K."/>
            <person name="Land M."/>
            <person name="Hauser L."/>
            <person name="Chang Y."/>
            <person name="Jeffries C."/>
            <person name="Tapia R."/>
            <person name="Brettin T."/>
            <person name="Detter J."/>
            <person name="Han C."/>
            <person name="Yasawong M."/>
            <person name="Rohde M."/>
            <person name="Tindall B."/>
            <person name="Goker M."/>
            <person name="Woyke T."/>
            <person name="Bristow J."/>
            <person name="Eisen J."/>
            <person name="Markowitz V."/>
            <person name="Hugenholtz P."/>
            <person name="Kyrpides N."/>
            <person name="Klenk H."/>
            <person name="Lapidus A."/>
        </authorList>
    </citation>
    <scope>NUCLEOTIDE SEQUENCE [LARGE SCALE GENOMIC DNA]</scope>
    <source>
        <strain evidence="16">DSM 9799 / CCM 4581 / KCTC 23876 / PAT</strain>
    </source>
</reference>
<keyword evidence="15" id="KW-0966">Cell projection</keyword>
<comment type="subcellular location">
    <subcellularLocation>
        <location evidence="1">Cell membrane</location>
        <topology evidence="1">Multi-pass membrane protein</topology>
    </subcellularLocation>
</comment>
<protein>
    <recommendedName>
        <fullName evidence="3 13">Flagellar biosynthetic protein FlhB</fullName>
    </recommendedName>
</protein>
<dbReference type="FunFam" id="3.40.1690.10:FF:000001">
    <property type="entry name" value="Flagellar biosynthetic protein FlhB"/>
    <property type="match status" value="1"/>
</dbReference>
<dbReference type="Pfam" id="PF01312">
    <property type="entry name" value="Bac_export_2"/>
    <property type="match status" value="1"/>
</dbReference>
<keyword evidence="8 13" id="KW-0653">Protein transport</keyword>
<keyword evidence="9 13" id="KW-1133">Transmembrane helix</keyword>
<evidence type="ECO:0000313" key="15">
    <source>
        <dbReference type="EMBL" id="ADN75257.1"/>
    </source>
</evidence>
<comment type="similarity">
    <text evidence="2 13">Belongs to the type III secretion exporter family.</text>
</comment>